<evidence type="ECO:0000313" key="2">
    <source>
        <dbReference type="Proteomes" id="UP000499080"/>
    </source>
</evidence>
<keyword evidence="2" id="KW-1185">Reference proteome</keyword>
<reference evidence="1 2" key="1">
    <citation type="journal article" date="2019" name="Sci. Rep.">
        <title>Orb-weaving spider Araneus ventricosus genome elucidates the spidroin gene catalogue.</title>
        <authorList>
            <person name="Kono N."/>
            <person name="Nakamura H."/>
            <person name="Ohtoshi R."/>
            <person name="Moran D.A.P."/>
            <person name="Shinohara A."/>
            <person name="Yoshida Y."/>
            <person name="Fujiwara M."/>
            <person name="Mori M."/>
            <person name="Tomita M."/>
            <person name="Arakawa K."/>
        </authorList>
    </citation>
    <scope>NUCLEOTIDE SEQUENCE [LARGE SCALE GENOMIC DNA]</scope>
</reference>
<dbReference type="AlphaFoldDB" id="A0A4Y2D5T6"/>
<dbReference type="EMBL" id="BGPR01000308">
    <property type="protein sequence ID" value="GBM12073.1"/>
    <property type="molecule type" value="Genomic_DNA"/>
</dbReference>
<dbReference type="Proteomes" id="UP000499080">
    <property type="component" value="Unassembled WGS sequence"/>
</dbReference>
<organism evidence="1 2">
    <name type="scientific">Araneus ventricosus</name>
    <name type="common">Orbweaver spider</name>
    <name type="synonym">Epeira ventricosa</name>
    <dbReference type="NCBI Taxonomy" id="182803"/>
    <lineage>
        <taxon>Eukaryota</taxon>
        <taxon>Metazoa</taxon>
        <taxon>Ecdysozoa</taxon>
        <taxon>Arthropoda</taxon>
        <taxon>Chelicerata</taxon>
        <taxon>Arachnida</taxon>
        <taxon>Araneae</taxon>
        <taxon>Araneomorphae</taxon>
        <taxon>Entelegynae</taxon>
        <taxon>Araneoidea</taxon>
        <taxon>Araneidae</taxon>
        <taxon>Araneus</taxon>
    </lineage>
</organism>
<comment type="caution">
    <text evidence="1">The sequence shown here is derived from an EMBL/GenBank/DDBJ whole genome shotgun (WGS) entry which is preliminary data.</text>
</comment>
<protein>
    <submittedName>
        <fullName evidence="1">Uncharacterized protein</fullName>
    </submittedName>
</protein>
<proteinExistence type="predicted"/>
<gene>
    <name evidence="1" type="ORF">AVEN_245474_1</name>
</gene>
<sequence length="93" mass="10739">MDLVIWNCSQMTRTTPEVAPPLEISRHTSGRIFSPLAYDLTCSRPAYSAELQWNRVSNLDRDLTTRPPQPQLLWSYVCVYVNAVTHKRYQLNG</sequence>
<evidence type="ECO:0000313" key="1">
    <source>
        <dbReference type="EMBL" id="GBM12073.1"/>
    </source>
</evidence>
<accession>A0A4Y2D5T6</accession>
<name>A0A4Y2D5T6_ARAVE</name>